<keyword evidence="1" id="KW-0472">Membrane</keyword>
<dbReference type="RefSeq" id="WP_337714371.1">
    <property type="nucleotide sequence ID" value="NZ_JBBEGL010000004.1"/>
</dbReference>
<evidence type="ECO:0000313" key="2">
    <source>
        <dbReference type="EMBL" id="MEJ2887881.1"/>
    </source>
</evidence>
<dbReference type="EMBL" id="JBBEGL010000004">
    <property type="protein sequence ID" value="MEJ2887881.1"/>
    <property type="molecule type" value="Genomic_DNA"/>
</dbReference>
<keyword evidence="1" id="KW-0812">Transmembrane</keyword>
<accession>A0ABU8N8B1</accession>
<dbReference type="Proteomes" id="UP001370100">
    <property type="component" value="Unassembled WGS sequence"/>
</dbReference>
<organism evidence="2 3">
    <name type="scientific">Actinomycetospora aeridis</name>
    <dbReference type="NCBI Taxonomy" id="3129231"/>
    <lineage>
        <taxon>Bacteria</taxon>
        <taxon>Bacillati</taxon>
        <taxon>Actinomycetota</taxon>
        <taxon>Actinomycetes</taxon>
        <taxon>Pseudonocardiales</taxon>
        <taxon>Pseudonocardiaceae</taxon>
        <taxon>Actinomycetospora</taxon>
    </lineage>
</organism>
<proteinExistence type="predicted"/>
<evidence type="ECO:0000313" key="3">
    <source>
        <dbReference type="Proteomes" id="UP001370100"/>
    </source>
</evidence>
<reference evidence="2 3" key="1">
    <citation type="submission" date="2024-03" db="EMBL/GenBank/DDBJ databases">
        <title>Actinomycetospora sp. OC33-EN06, a novel actinomycete isolated from wild orchid (Aerides multiflora).</title>
        <authorList>
            <person name="Suriyachadkun C."/>
        </authorList>
    </citation>
    <scope>NUCLEOTIDE SEQUENCE [LARGE SCALE GENOMIC DNA]</scope>
    <source>
        <strain evidence="2 3">OC33-EN06</strain>
    </source>
</reference>
<evidence type="ECO:0000256" key="1">
    <source>
        <dbReference type="SAM" id="Phobius"/>
    </source>
</evidence>
<keyword evidence="1" id="KW-1133">Transmembrane helix</keyword>
<gene>
    <name evidence="2" type="ORF">WCD41_15585</name>
</gene>
<protein>
    <submittedName>
        <fullName evidence="2">Uncharacterized protein</fullName>
    </submittedName>
</protein>
<keyword evidence="3" id="KW-1185">Reference proteome</keyword>
<feature type="transmembrane region" description="Helical" evidence="1">
    <location>
        <begin position="39"/>
        <end position="58"/>
    </location>
</feature>
<comment type="caution">
    <text evidence="2">The sequence shown here is derived from an EMBL/GenBank/DDBJ whole genome shotgun (WGS) entry which is preliminary data.</text>
</comment>
<sequence>MERRRWTLAGLLTVAAVAWLPLNKKVEGPKLLVLSRNHAIVTADLLSVALVLVAAFLVRPGRR</sequence>
<name>A0ABU8N8B1_9PSEU</name>